<reference evidence="1" key="1">
    <citation type="submission" date="2018-05" db="EMBL/GenBank/DDBJ databases">
        <authorList>
            <person name="Lanie J.A."/>
            <person name="Ng W.-L."/>
            <person name="Kazmierczak K.M."/>
            <person name="Andrzejewski T.M."/>
            <person name="Davidsen T.M."/>
            <person name="Wayne K.J."/>
            <person name="Tettelin H."/>
            <person name="Glass J.I."/>
            <person name="Rusch D."/>
            <person name="Podicherti R."/>
            <person name="Tsui H.-C.T."/>
            <person name="Winkler M.E."/>
        </authorList>
    </citation>
    <scope>NUCLEOTIDE SEQUENCE</scope>
</reference>
<dbReference type="AlphaFoldDB" id="A0A382BGN6"/>
<evidence type="ECO:0008006" key="2">
    <source>
        <dbReference type="Google" id="ProtNLM"/>
    </source>
</evidence>
<evidence type="ECO:0000313" key="1">
    <source>
        <dbReference type="EMBL" id="SVB12978.1"/>
    </source>
</evidence>
<gene>
    <name evidence="1" type="ORF">METZ01_LOCUS165832</name>
</gene>
<organism evidence="1">
    <name type="scientific">marine metagenome</name>
    <dbReference type="NCBI Taxonomy" id="408172"/>
    <lineage>
        <taxon>unclassified sequences</taxon>
        <taxon>metagenomes</taxon>
        <taxon>ecological metagenomes</taxon>
    </lineage>
</organism>
<sequence length="84" mass="9649">MDVFSKNRKEEAIIWKGEHFDYEWLLDRINYWKNEIQKEHITVGTVVVLEADFSPTTLALLLGLIDAGCIIVPLTSSVELQKSE</sequence>
<dbReference type="EMBL" id="UINC01029744">
    <property type="protein sequence ID" value="SVB12978.1"/>
    <property type="molecule type" value="Genomic_DNA"/>
</dbReference>
<proteinExistence type="predicted"/>
<accession>A0A382BGN6</accession>
<dbReference type="Gene3D" id="3.40.50.980">
    <property type="match status" value="1"/>
</dbReference>
<name>A0A382BGN6_9ZZZZ</name>
<dbReference type="SUPFAM" id="SSF56801">
    <property type="entry name" value="Acetyl-CoA synthetase-like"/>
    <property type="match status" value="1"/>
</dbReference>
<protein>
    <recommendedName>
        <fullName evidence="2">AMP-dependent synthetase/ligase domain-containing protein</fullName>
    </recommendedName>
</protein>
<feature type="non-terminal residue" evidence="1">
    <location>
        <position position="84"/>
    </location>
</feature>